<keyword evidence="1" id="KW-0732">Signal</keyword>
<comment type="caution">
    <text evidence="2">The sequence shown here is derived from an EMBL/GenBank/DDBJ whole genome shotgun (WGS) entry which is preliminary data.</text>
</comment>
<proteinExistence type="predicted"/>
<evidence type="ECO:0000313" key="2">
    <source>
        <dbReference type="EMBL" id="KAK7337207.1"/>
    </source>
</evidence>
<organism evidence="2 3">
    <name type="scientific">Canavalia gladiata</name>
    <name type="common">Sword bean</name>
    <name type="synonym">Dolichos gladiatus</name>
    <dbReference type="NCBI Taxonomy" id="3824"/>
    <lineage>
        <taxon>Eukaryota</taxon>
        <taxon>Viridiplantae</taxon>
        <taxon>Streptophyta</taxon>
        <taxon>Embryophyta</taxon>
        <taxon>Tracheophyta</taxon>
        <taxon>Spermatophyta</taxon>
        <taxon>Magnoliopsida</taxon>
        <taxon>eudicotyledons</taxon>
        <taxon>Gunneridae</taxon>
        <taxon>Pentapetalae</taxon>
        <taxon>rosids</taxon>
        <taxon>fabids</taxon>
        <taxon>Fabales</taxon>
        <taxon>Fabaceae</taxon>
        <taxon>Papilionoideae</taxon>
        <taxon>50 kb inversion clade</taxon>
        <taxon>NPAAA clade</taxon>
        <taxon>indigoferoid/millettioid clade</taxon>
        <taxon>Phaseoleae</taxon>
        <taxon>Canavalia</taxon>
    </lineage>
</organism>
<evidence type="ECO:0008006" key="4">
    <source>
        <dbReference type="Google" id="ProtNLM"/>
    </source>
</evidence>
<name>A0AAN9LND8_CANGL</name>
<sequence>MAILIQFLLDSLNRVAELFWCSVLLFQVAGLHTPRHYPGQNCCLPVRYYALDGLINTDRIQCQVMNDAFVSEPESSYQFL</sequence>
<evidence type="ECO:0000256" key="1">
    <source>
        <dbReference type="SAM" id="SignalP"/>
    </source>
</evidence>
<gene>
    <name evidence="2" type="ORF">VNO77_17770</name>
</gene>
<accession>A0AAN9LND8</accession>
<dbReference type="AlphaFoldDB" id="A0AAN9LND8"/>
<evidence type="ECO:0000313" key="3">
    <source>
        <dbReference type="Proteomes" id="UP001367508"/>
    </source>
</evidence>
<protein>
    <recommendedName>
        <fullName evidence="4">Secreted protein</fullName>
    </recommendedName>
</protein>
<feature type="chain" id="PRO_5043035593" description="Secreted protein" evidence="1">
    <location>
        <begin position="31"/>
        <end position="80"/>
    </location>
</feature>
<feature type="signal peptide" evidence="1">
    <location>
        <begin position="1"/>
        <end position="30"/>
    </location>
</feature>
<dbReference type="EMBL" id="JAYMYQ010000004">
    <property type="protein sequence ID" value="KAK7337207.1"/>
    <property type="molecule type" value="Genomic_DNA"/>
</dbReference>
<keyword evidence="3" id="KW-1185">Reference proteome</keyword>
<reference evidence="2 3" key="1">
    <citation type="submission" date="2024-01" db="EMBL/GenBank/DDBJ databases">
        <title>The genomes of 5 underutilized Papilionoideae crops provide insights into root nodulation and disease resistanc.</title>
        <authorList>
            <person name="Jiang F."/>
        </authorList>
    </citation>
    <scope>NUCLEOTIDE SEQUENCE [LARGE SCALE GENOMIC DNA]</scope>
    <source>
        <strain evidence="2">LVBAO_FW01</strain>
        <tissue evidence="2">Leaves</tissue>
    </source>
</reference>
<dbReference type="Proteomes" id="UP001367508">
    <property type="component" value="Unassembled WGS sequence"/>
</dbReference>